<feature type="non-terminal residue" evidence="8">
    <location>
        <position position="1143"/>
    </location>
</feature>
<dbReference type="GO" id="GO:0036228">
    <property type="term" value="P:protein localization to nuclear inner membrane"/>
    <property type="evidence" value="ECO:0007669"/>
    <property type="project" value="TreeGrafter"/>
</dbReference>
<proteinExistence type="inferred from homology"/>
<dbReference type="Gene3D" id="1.25.40.440">
    <property type="entry name" value="Nucleoporin, helical domain, central subdomain"/>
    <property type="match status" value="1"/>
</dbReference>
<dbReference type="Gene3D" id="1.20.58.1780">
    <property type="match status" value="1"/>
</dbReference>
<evidence type="ECO:0000256" key="1">
    <source>
        <dbReference type="ARBA" id="ARBA00004123"/>
    </source>
</evidence>
<feature type="domain" description="Nucleoporin Nup133/Nup155-like N-terminal" evidence="7">
    <location>
        <begin position="4"/>
        <end position="310"/>
    </location>
</feature>
<dbReference type="GO" id="GO:0006405">
    <property type="term" value="P:RNA export from nucleus"/>
    <property type="evidence" value="ECO:0007669"/>
    <property type="project" value="TreeGrafter"/>
</dbReference>
<sequence length="1143" mass="128410">MHLLPEPLYTLPTDSTYMITLVGTDLGRIFMGGKDGCLYEFSYTSDSSWFGGGKKVSKINHSTSALSFLLPNFINFSGEDPLIQIQVDDSRKMLYSRSEKGVIQVYDLGSDGFQMRNVATLSQHSIVQDAVKIASNIDKSNFHPIVDISPLFILESPHIALVAVSKSGVRFYFSVGTSRPDDRPTHCILQHVRLPPGFSASGTLHKPNKVHMSYHKNGSLLLACSPNENSDDVLFLLSSDGYPFQSLLMESQSIIQLDGHSWALSEIPQETSISKMYQNSFGNVYPPLMAVQHGVKPRKFVVLNAKGTHIISQMRPVDHLKQLLIDHGEDSDIVKAFFSLHGETQASATALILACSTESVVNMRVSDMAVRSFFLFGGEPRFVFSQQSQPSQVNQGQPHHQFHPHIVSTPMRPNLPPQSPQSPQQQQFGSPVMPEIQYSGKHNGLYLYFSRIIRPVWLNAVAIKEKDSNYLKALLESNELDWIIHQLRCLNNFLEKNATTHAERSGINGMGYTTTHHHPHHHQLTSLQHKTQQDAFLRERQSLMCLQQLIVHSIQVLGLMKVVCDHQFNEVVSVLNQDECNMLKSILYRDLIVTPHGKELCNRLVQAIISRYLKDNASTDAISNRLREVCPILYNNEDALSSKAHEILIAAKAQTNLTQREKMLKESLSLCKDIAAKLNLEVIVSHFTAVHYFQGAVEVCLAAAAKRDPQGLALHYYKNNEPNEDDQGLEAFMTRMSCYGYITEMLRKLLDTGSILPGNVPGVPRSPGPLPPPDPNQIPPEEASVYAEKVLQTCLKSDDQFFHAALYQWLVDEKHYERLLEIQSPYLEDFLKRGTSHHPGTLLMFDLLWKHYEKTQSYAAAAKILSKLAERHSTEVTLKERLEYLSRAIMCVKSGEMGSETNAAGELLHDLEEKMEVARVQLQILDALNTHGGHEVSSAVSRLNSDLLDISTLYQDFAEPYELWECQLSVLHCAGHPDQMLIETLWEHIINAETRNEGGGPINPYLAKTKIAGLSTKIKTLGRIYASSQKYFPLEYIIKKLESYSCIAKEDYCWVFNSMLSIGVSMPKILEIYNKLCLSNDPIWFKNGSPNHLLVVLANILNTFAESPSSVSYHERRSFVVTCQDAVVSYLGQLYTKPDSASA</sequence>
<evidence type="ECO:0000256" key="3">
    <source>
        <dbReference type="ARBA" id="ARBA00022448"/>
    </source>
</evidence>
<evidence type="ECO:0000313" key="8">
    <source>
        <dbReference type="EMBL" id="CDW27425.1"/>
    </source>
</evidence>
<accession>A0A0K2TNL8</accession>
<dbReference type="FunFam" id="1.25.40.440:FF:000001">
    <property type="entry name" value="Nuclear pore complex subunit"/>
    <property type="match status" value="1"/>
</dbReference>
<protein>
    <submittedName>
        <fullName evidence="8">Uncharacterized protein</fullName>
    </submittedName>
</protein>
<feature type="compositionally biased region" description="Low complexity" evidence="5">
    <location>
        <begin position="387"/>
        <end position="397"/>
    </location>
</feature>
<keyword evidence="3" id="KW-0813">Transport</keyword>
<evidence type="ECO:0000256" key="4">
    <source>
        <dbReference type="ARBA" id="ARBA00023242"/>
    </source>
</evidence>
<dbReference type="EMBL" id="HACA01010064">
    <property type="protein sequence ID" value="CDW27425.1"/>
    <property type="molecule type" value="Transcribed_RNA"/>
</dbReference>
<dbReference type="OrthoDB" id="6335686at2759"/>
<reference evidence="8" key="1">
    <citation type="submission" date="2014-05" db="EMBL/GenBank/DDBJ databases">
        <authorList>
            <person name="Chronopoulou M."/>
        </authorList>
    </citation>
    <scope>NUCLEOTIDE SEQUENCE</scope>
    <source>
        <tissue evidence="8">Whole organism</tissue>
    </source>
</reference>
<dbReference type="InterPro" id="IPR004870">
    <property type="entry name" value="Nucleoporin_Nup155"/>
</dbReference>
<dbReference type="InterPro" id="IPR007187">
    <property type="entry name" value="Nucleoporin_Nup133/Nup155_C"/>
</dbReference>
<dbReference type="InterPro" id="IPR042537">
    <property type="entry name" value="Nucleoporin_Nup155_C_2"/>
</dbReference>
<dbReference type="PANTHER" id="PTHR10350:SF6">
    <property type="entry name" value="NUCLEAR PORE COMPLEX PROTEIN NUP155"/>
    <property type="match status" value="1"/>
</dbReference>
<dbReference type="Gene3D" id="1.20.120.1880">
    <property type="entry name" value="Nucleoporin, helical C-terminal domain"/>
    <property type="match status" value="1"/>
</dbReference>
<dbReference type="GO" id="GO:0017056">
    <property type="term" value="F:structural constituent of nuclear pore"/>
    <property type="evidence" value="ECO:0007669"/>
    <property type="project" value="InterPro"/>
</dbReference>
<dbReference type="InterPro" id="IPR042533">
    <property type="entry name" value="Nucleoporin_Nup155_C_1"/>
</dbReference>
<dbReference type="Pfam" id="PF03177">
    <property type="entry name" value="Nucleoporin_C"/>
    <property type="match status" value="1"/>
</dbReference>
<evidence type="ECO:0000259" key="7">
    <source>
        <dbReference type="Pfam" id="PF08801"/>
    </source>
</evidence>
<dbReference type="Gene3D" id="1.25.40.450">
    <property type="entry name" value="Nucleoporin, helical domain, N-terminal subdomain"/>
    <property type="match status" value="1"/>
</dbReference>
<feature type="domain" description="Nucleoporin Nup133/Nup155-like C-terminal" evidence="6">
    <location>
        <begin position="439"/>
        <end position="1116"/>
    </location>
</feature>
<organism evidence="8">
    <name type="scientific">Lepeophtheirus salmonis</name>
    <name type="common">Salmon louse</name>
    <name type="synonym">Caligus salmonis</name>
    <dbReference type="NCBI Taxonomy" id="72036"/>
    <lineage>
        <taxon>Eukaryota</taxon>
        <taxon>Metazoa</taxon>
        <taxon>Ecdysozoa</taxon>
        <taxon>Arthropoda</taxon>
        <taxon>Crustacea</taxon>
        <taxon>Multicrustacea</taxon>
        <taxon>Hexanauplia</taxon>
        <taxon>Copepoda</taxon>
        <taxon>Siphonostomatoida</taxon>
        <taxon>Caligidae</taxon>
        <taxon>Lepeophtheirus</taxon>
    </lineage>
</organism>
<evidence type="ECO:0000256" key="2">
    <source>
        <dbReference type="ARBA" id="ARBA00007373"/>
    </source>
</evidence>
<evidence type="ECO:0000259" key="6">
    <source>
        <dbReference type="Pfam" id="PF03177"/>
    </source>
</evidence>
<dbReference type="GO" id="GO:0000972">
    <property type="term" value="P:transcription-dependent tethering of RNA polymerase II gene DNA at nuclear periphery"/>
    <property type="evidence" value="ECO:0007669"/>
    <property type="project" value="TreeGrafter"/>
</dbReference>
<evidence type="ECO:0000256" key="5">
    <source>
        <dbReference type="SAM" id="MobiDB-lite"/>
    </source>
</evidence>
<dbReference type="Pfam" id="PF08801">
    <property type="entry name" value="Nucleoporin_N"/>
    <property type="match status" value="1"/>
</dbReference>
<name>A0A0K2TNL8_LEPSM</name>
<comment type="subcellular location">
    <subcellularLocation>
        <location evidence="1">Nucleus</location>
    </subcellularLocation>
</comment>
<dbReference type="GO" id="GO:0044611">
    <property type="term" value="C:nuclear pore inner ring"/>
    <property type="evidence" value="ECO:0007669"/>
    <property type="project" value="TreeGrafter"/>
</dbReference>
<feature type="region of interest" description="Disordered" evidence="5">
    <location>
        <begin position="387"/>
        <end position="430"/>
    </location>
</feature>
<dbReference type="PANTHER" id="PTHR10350">
    <property type="entry name" value="NUCLEAR PORE COMPLEX PROTEIN NUP155"/>
    <property type="match status" value="1"/>
</dbReference>
<dbReference type="GO" id="GO:0006606">
    <property type="term" value="P:protein import into nucleus"/>
    <property type="evidence" value="ECO:0007669"/>
    <property type="project" value="TreeGrafter"/>
</dbReference>
<keyword evidence="4" id="KW-0539">Nucleus</keyword>
<dbReference type="AlphaFoldDB" id="A0A0K2TNL8"/>
<dbReference type="InterPro" id="IPR014908">
    <property type="entry name" value="Nucleoporin_Nup133/Nup155_N"/>
</dbReference>
<dbReference type="InterPro" id="IPR042538">
    <property type="entry name" value="Nucleoporin_Nup155_C_3"/>
</dbReference>
<comment type="similarity">
    <text evidence="2">Belongs to the non-repetitive/WGA-negative nucleoporin family.</text>
</comment>